<reference evidence="5" key="1">
    <citation type="submission" date="2020-11" db="EMBL/GenBank/DDBJ databases">
        <authorList>
            <person name="Tran Van P."/>
        </authorList>
    </citation>
    <scope>NUCLEOTIDE SEQUENCE</scope>
</reference>
<dbReference type="InterPro" id="IPR001611">
    <property type="entry name" value="Leu-rich_rpt"/>
</dbReference>
<keyword evidence="6" id="KW-1185">Reference proteome</keyword>
<dbReference type="OrthoDB" id="9229163at2759"/>
<evidence type="ECO:0000256" key="3">
    <source>
        <dbReference type="ARBA" id="ARBA00022737"/>
    </source>
</evidence>
<keyword evidence="2 4" id="KW-0732">Signal</keyword>
<accession>A0A7R9AED6</accession>
<evidence type="ECO:0000313" key="5">
    <source>
        <dbReference type="EMBL" id="CAD7252498.1"/>
    </source>
</evidence>
<dbReference type="GO" id="GO:0005615">
    <property type="term" value="C:extracellular space"/>
    <property type="evidence" value="ECO:0007669"/>
    <property type="project" value="TreeGrafter"/>
</dbReference>
<dbReference type="PANTHER" id="PTHR24373">
    <property type="entry name" value="SLIT RELATED LEUCINE-RICH REPEAT NEURONAL PROTEIN"/>
    <property type="match status" value="1"/>
</dbReference>
<dbReference type="SUPFAM" id="SSF52058">
    <property type="entry name" value="L domain-like"/>
    <property type="match status" value="1"/>
</dbReference>
<dbReference type="GO" id="GO:0031012">
    <property type="term" value="C:extracellular matrix"/>
    <property type="evidence" value="ECO:0007669"/>
    <property type="project" value="TreeGrafter"/>
</dbReference>
<keyword evidence="3" id="KW-0677">Repeat</keyword>
<proteinExistence type="predicted"/>
<evidence type="ECO:0000256" key="2">
    <source>
        <dbReference type="ARBA" id="ARBA00022729"/>
    </source>
</evidence>
<dbReference type="Gene3D" id="3.80.10.10">
    <property type="entry name" value="Ribonuclease Inhibitor"/>
    <property type="match status" value="1"/>
</dbReference>
<evidence type="ECO:0000313" key="6">
    <source>
        <dbReference type="Proteomes" id="UP000677054"/>
    </source>
</evidence>
<dbReference type="AlphaFoldDB" id="A0A7R9AED6"/>
<dbReference type="InterPro" id="IPR050328">
    <property type="entry name" value="Dev_Immune_Receptor"/>
</dbReference>
<dbReference type="PROSITE" id="PS51450">
    <property type="entry name" value="LRR"/>
    <property type="match status" value="2"/>
</dbReference>
<organism evidence="5">
    <name type="scientific">Darwinula stevensoni</name>
    <dbReference type="NCBI Taxonomy" id="69355"/>
    <lineage>
        <taxon>Eukaryota</taxon>
        <taxon>Metazoa</taxon>
        <taxon>Ecdysozoa</taxon>
        <taxon>Arthropoda</taxon>
        <taxon>Crustacea</taxon>
        <taxon>Oligostraca</taxon>
        <taxon>Ostracoda</taxon>
        <taxon>Podocopa</taxon>
        <taxon>Podocopida</taxon>
        <taxon>Darwinulocopina</taxon>
        <taxon>Darwinuloidea</taxon>
        <taxon>Darwinulidae</taxon>
        <taxon>Darwinula</taxon>
    </lineage>
</organism>
<gene>
    <name evidence="5" type="ORF">DSTB1V02_LOCUS12256</name>
</gene>
<dbReference type="EMBL" id="CAJPEV010004503">
    <property type="protein sequence ID" value="CAG0901885.1"/>
    <property type="molecule type" value="Genomic_DNA"/>
</dbReference>
<dbReference type="InterPro" id="IPR032675">
    <property type="entry name" value="LRR_dom_sf"/>
</dbReference>
<feature type="signal peptide" evidence="4">
    <location>
        <begin position="1"/>
        <end position="16"/>
    </location>
</feature>
<feature type="chain" id="PRO_5036209855" evidence="4">
    <location>
        <begin position="17"/>
        <end position="319"/>
    </location>
</feature>
<protein>
    <submittedName>
        <fullName evidence="5">Uncharacterized protein</fullName>
    </submittedName>
</protein>
<evidence type="ECO:0000256" key="1">
    <source>
        <dbReference type="ARBA" id="ARBA00022614"/>
    </source>
</evidence>
<dbReference type="InterPro" id="IPR003591">
    <property type="entry name" value="Leu-rich_rpt_typical-subtyp"/>
</dbReference>
<dbReference type="Pfam" id="PF13855">
    <property type="entry name" value="LRR_8"/>
    <property type="match status" value="1"/>
</dbReference>
<keyword evidence="1" id="KW-0433">Leucine-rich repeat</keyword>
<name>A0A7R9AED6_9CRUS</name>
<dbReference type="PANTHER" id="PTHR24373:SF398">
    <property type="entry name" value="LEUCINE-RICH REPEAT-CONTAINING G-PROTEIN COUPLED RECEPTOR 6"/>
    <property type="match status" value="1"/>
</dbReference>
<evidence type="ECO:0000256" key="4">
    <source>
        <dbReference type="SAM" id="SignalP"/>
    </source>
</evidence>
<dbReference type="SMART" id="SM00369">
    <property type="entry name" value="LRR_TYP"/>
    <property type="match status" value="4"/>
</dbReference>
<dbReference type="Proteomes" id="UP000677054">
    <property type="component" value="Unassembled WGS sequence"/>
</dbReference>
<dbReference type="EMBL" id="LR904020">
    <property type="protein sequence ID" value="CAD7252498.1"/>
    <property type="molecule type" value="Genomic_DNA"/>
</dbReference>
<sequence>MIPSVALLLLSLFALAARTTEPACPTEVIRPCDCGEYSSGNAKVNCSSARGSVEISSALRNAPWPSSHIWQFELADNTEVKDLPEGVFGSLSFEKILIYNTTLRTIHSSSILSSRDRLVDLTIAHSRLEVFPFHLLPAFSVLKKLWLQNNSLTSVPVLKSESLEVLYLYSNRITRVEEDGWATPNLRELYLSYNPLSEIPSAVITGLTNLEKFYCSGCNLGGTLPSGFLVFRSKALRLVSLWKNGIARLDPGAIVGLRADTTLELTWNNVAHLNEGIFRPMLEVMSHGIGLLDLEDTKLDSDSQGTVMSTNSFLYSSVG</sequence>